<evidence type="ECO:0000256" key="3">
    <source>
        <dbReference type="ARBA" id="ARBA00023163"/>
    </source>
</evidence>
<keyword evidence="8" id="KW-1185">Reference proteome</keyword>
<dbReference type="PROSITE" id="PS50110">
    <property type="entry name" value="RESPONSE_REGULATORY"/>
    <property type="match status" value="1"/>
</dbReference>
<feature type="domain" description="Response regulatory" evidence="6">
    <location>
        <begin position="3"/>
        <end position="120"/>
    </location>
</feature>
<dbReference type="Pfam" id="PF12833">
    <property type="entry name" value="HTH_18"/>
    <property type="match status" value="1"/>
</dbReference>
<evidence type="ECO:0000256" key="4">
    <source>
        <dbReference type="PROSITE-ProRule" id="PRU00169"/>
    </source>
</evidence>
<dbReference type="GO" id="GO:0043565">
    <property type="term" value="F:sequence-specific DNA binding"/>
    <property type="evidence" value="ECO:0007669"/>
    <property type="project" value="InterPro"/>
</dbReference>
<dbReference type="PROSITE" id="PS00041">
    <property type="entry name" value="HTH_ARAC_FAMILY_1"/>
    <property type="match status" value="1"/>
</dbReference>
<sequence>MYRLLVVDDEEIITDGLYEVFHNWMPDKLDVCRAYSGKEALGWMSRTRIDIVLTDIRMPGMSGLELSGQIRSQWPRCRVVFLTGYSEFDYAYQAIQIPNARYLLKTEGYDKVMATVLEVIQEFERDGQMGETLQKLQEQSETLVFLEQWELLRQLIADSSLIQGSGERLADDLRRLDIPLNPDLPVMLTLGRFSTISGKAYGEKRDAFKAVQLIWNSFMGDGISSVGMLDLHGDMVWLLQPLAQEPDKNLSLYLEGMLELIQEACMSSLGLPVAFTFSGFACQWQSITPQYDRLKQLQQLKVGDGISMILKDRTEPSEAYSENGEIAAAVRSGSMEAHLEAGREADFLRELKQLEDAVLSSSGNVELAAQAYYSVALVLLAGMKRMGPQARVGERERLLRLDGHASIKEAFRFLEQTAVELFRFRRMDDRDKTSHVIDRICQYIEDHLGEDVSLVHLAEVHYFNPSYLSRLFKQERGINLSEYIDKCRIRRSKELLKGADLKIREVALLVGYDAAHSFTRFFKKATGLTPQEYRDSLYRL</sequence>
<evidence type="ECO:0000256" key="2">
    <source>
        <dbReference type="ARBA" id="ARBA00023125"/>
    </source>
</evidence>
<dbReference type="SUPFAM" id="SSF52172">
    <property type="entry name" value="CheY-like"/>
    <property type="match status" value="1"/>
</dbReference>
<keyword evidence="3" id="KW-0804">Transcription</keyword>
<organism evidence="7 8">
    <name type="scientific">Paenibacillus oryzae</name>
    <dbReference type="NCBI Taxonomy" id="1844972"/>
    <lineage>
        <taxon>Bacteria</taxon>
        <taxon>Bacillati</taxon>
        <taxon>Bacillota</taxon>
        <taxon>Bacilli</taxon>
        <taxon>Bacillales</taxon>
        <taxon>Paenibacillaceae</taxon>
        <taxon>Paenibacillus</taxon>
    </lineage>
</organism>
<name>A0A1A5YKP4_9BACL</name>
<feature type="domain" description="HTH araC/xylS-type" evidence="5">
    <location>
        <begin position="438"/>
        <end position="536"/>
    </location>
</feature>
<keyword evidence="1" id="KW-0805">Transcription regulation</keyword>
<feature type="modified residue" description="4-aspartylphosphate" evidence="4">
    <location>
        <position position="55"/>
    </location>
</feature>
<dbReference type="PROSITE" id="PS01124">
    <property type="entry name" value="HTH_ARAC_FAMILY_2"/>
    <property type="match status" value="1"/>
</dbReference>
<dbReference type="GO" id="GO:0003700">
    <property type="term" value="F:DNA-binding transcription factor activity"/>
    <property type="evidence" value="ECO:0007669"/>
    <property type="project" value="InterPro"/>
</dbReference>
<dbReference type="PANTHER" id="PTHR43280:SF2">
    <property type="entry name" value="HTH-TYPE TRANSCRIPTIONAL REGULATOR EXSA"/>
    <property type="match status" value="1"/>
</dbReference>
<dbReference type="PRINTS" id="PR00032">
    <property type="entry name" value="HTHARAC"/>
</dbReference>
<keyword evidence="2 7" id="KW-0238">DNA-binding</keyword>
<dbReference type="SMART" id="SM00448">
    <property type="entry name" value="REC"/>
    <property type="match status" value="1"/>
</dbReference>
<dbReference type="InterPro" id="IPR009057">
    <property type="entry name" value="Homeodomain-like_sf"/>
</dbReference>
<dbReference type="SUPFAM" id="SSF46689">
    <property type="entry name" value="Homeodomain-like"/>
    <property type="match status" value="2"/>
</dbReference>
<dbReference type="Proteomes" id="UP000092024">
    <property type="component" value="Unassembled WGS sequence"/>
</dbReference>
<dbReference type="AlphaFoldDB" id="A0A1A5YKP4"/>
<dbReference type="Pfam" id="PF00072">
    <property type="entry name" value="Response_reg"/>
    <property type="match status" value="1"/>
</dbReference>
<keyword evidence="4" id="KW-0597">Phosphoprotein</keyword>
<dbReference type="SMART" id="SM00342">
    <property type="entry name" value="HTH_ARAC"/>
    <property type="match status" value="1"/>
</dbReference>
<evidence type="ECO:0000259" key="5">
    <source>
        <dbReference type="PROSITE" id="PS01124"/>
    </source>
</evidence>
<evidence type="ECO:0000313" key="8">
    <source>
        <dbReference type="Proteomes" id="UP000092024"/>
    </source>
</evidence>
<dbReference type="OrthoDB" id="2543932at2"/>
<accession>A0A1A5YKP4</accession>
<dbReference type="InterPro" id="IPR018060">
    <property type="entry name" value="HTH_AraC"/>
</dbReference>
<dbReference type="InterPro" id="IPR001789">
    <property type="entry name" value="Sig_transdc_resp-reg_receiver"/>
</dbReference>
<dbReference type="GO" id="GO:0000160">
    <property type="term" value="P:phosphorelay signal transduction system"/>
    <property type="evidence" value="ECO:0007669"/>
    <property type="project" value="InterPro"/>
</dbReference>
<dbReference type="CDD" id="cd17536">
    <property type="entry name" value="REC_YesN-like"/>
    <property type="match status" value="1"/>
</dbReference>
<protein>
    <submittedName>
        <fullName evidence="7">DNA-binding response regulator</fullName>
    </submittedName>
</protein>
<dbReference type="EMBL" id="LYPA01000050">
    <property type="protein sequence ID" value="OBR66187.1"/>
    <property type="molecule type" value="Genomic_DNA"/>
</dbReference>
<dbReference type="RefSeq" id="WP_068682370.1">
    <property type="nucleotide sequence ID" value="NZ_LYPA01000050.1"/>
</dbReference>
<comment type="caution">
    <text evidence="7">The sequence shown here is derived from an EMBL/GenBank/DDBJ whole genome shotgun (WGS) entry which is preliminary data.</text>
</comment>
<dbReference type="InterPro" id="IPR020449">
    <property type="entry name" value="Tscrpt_reg_AraC-type_HTH"/>
</dbReference>
<dbReference type="STRING" id="1844972.A7K91_20865"/>
<gene>
    <name evidence="7" type="ORF">A7K91_20865</name>
</gene>
<dbReference type="PANTHER" id="PTHR43280">
    <property type="entry name" value="ARAC-FAMILY TRANSCRIPTIONAL REGULATOR"/>
    <property type="match status" value="1"/>
</dbReference>
<dbReference type="Gene3D" id="3.40.50.2300">
    <property type="match status" value="1"/>
</dbReference>
<proteinExistence type="predicted"/>
<evidence type="ECO:0000259" key="6">
    <source>
        <dbReference type="PROSITE" id="PS50110"/>
    </source>
</evidence>
<dbReference type="InterPro" id="IPR011006">
    <property type="entry name" value="CheY-like_superfamily"/>
</dbReference>
<dbReference type="Gene3D" id="1.10.10.60">
    <property type="entry name" value="Homeodomain-like"/>
    <property type="match status" value="2"/>
</dbReference>
<dbReference type="InterPro" id="IPR018062">
    <property type="entry name" value="HTH_AraC-typ_CS"/>
</dbReference>
<reference evidence="7 8" key="1">
    <citation type="submission" date="2016-05" db="EMBL/GenBank/DDBJ databases">
        <title>Paenibacillus oryzae. sp. nov., isolated from the rice root.</title>
        <authorList>
            <person name="Zhang J."/>
            <person name="Zhang X."/>
        </authorList>
    </citation>
    <scope>NUCLEOTIDE SEQUENCE [LARGE SCALE GENOMIC DNA]</scope>
    <source>
        <strain evidence="7 8">1DrF-4</strain>
    </source>
</reference>
<evidence type="ECO:0000256" key="1">
    <source>
        <dbReference type="ARBA" id="ARBA00023015"/>
    </source>
</evidence>
<evidence type="ECO:0000313" key="7">
    <source>
        <dbReference type="EMBL" id="OBR66187.1"/>
    </source>
</evidence>